<reference evidence="2" key="2">
    <citation type="journal article" date="2020" name="Nat. Commun.">
        <title>Large-scale genome sequencing of mycorrhizal fungi provides insights into the early evolution of symbiotic traits.</title>
        <authorList>
            <person name="Miyauchi S."/>
            <person name="Kiss E."/>
            <person name="Kuo A."/>
            <person name="Drula E."/>
            <person name="Kohler A."/>
            <person name="Sanchez-Garcia M."/>
            <person name="Morin E."/>
            <person name="Andreopoulos B."/>
            <person name="Barry K.W."/>
            <person name="Bonito G."/>
            <person name="Buee M."/>
            <person name="Carver A."/>
            <person name="Chen C."/>
            <person name="Cichocki N."/>
            <person name="Clum A."/>
            <person name="Culley D."/>
            <person name="Crous P.W."/>
            <person name="Fauchery L."/>
            <person name="Girlanda M."/>
            <person name="Hayes R.D."/>
            <person name="Keri Z."/>
            <person name="LaButti K."/>
            <person name="Lipzen A."/>
            <person name="Lombard V."/>
            <person name="Magnuson J."/>
            <person name="Maillard F."/>
            <person name="Murat C."/>
            <person name="Nolan M."/>
            <person name="Ohm R.A."/>
            <person name="Pangilinan J."/>
            <person name="Pereira M.F."/>
            <person name="Perotto S."/>
            <person name="Peter M."/>
            <person name="Pfister S."/>
            <person name="Riley R."/>
            <person name="Sitrit Y."/>
            <person name="Stielow J.B."/>
            <person name="Szollosi G."/>
            <person name="Zifcakova L."/>
            <person name="Stursova M."/>
            <person name="Spatafora J.W."/>
            <person name="Tedersoo L."/>
            <person name="Vaario L.M."/>
            <person name="Yamada A."/>
            <person name="Yan M."/>
            <person name="Wang P."/>
            <person name="Xu J."/>
            <person name="Bruns T."/>
            <person name="Baldrian P."/>
            <person name="Vilgalys R."/>
            <person name="Dunand C."/>
            <person name="Henrissat B."/>
            <person name="Grigoriev I.V."/>
            <person name="Hibbett D."/>
            <person name="Nagy L.G."/>
            <person name="Martin F.M."/>
        </authorList>
    </citation>
    <scope>NUCLEOTIDE SEQUENCE</scope>
    <source>
        <strain evidence="2">BED1</strain>
    </source>
</reference>
<dbReference type="Proteomes" id="UP001194468">
    <property type="component" value="Unassembled WGS sequence"/>
</dbReference>
<reference evidence="2" key="1">
    <citation type="submission" date="2019-10" db="EMBL/GenBank/DDBJ databases">
        <authorList>
            <consortium name="DOE Joint Genome Institute"/>
            <person name="Kuo A."/>
            <person name="Miyauchi S."/>
            <person name="Kiss E."/>
            <person name="Drula E."/>
            <person name="Kohler A."/>
            <person name="Sanchez-Garcia M."/>
            <person name="Andreopoulos B."/>
            <person name="Barry K.W."/>
            <person name="Bonito G."/>
            <person name="Buee M."/>
            <person name="Carver A."/>
            <person name="Chen C."/>
            <person name="Cichocki N."/>
            <person name="Clum A."/>
            <person name="Culley D."/>
            <person name="Crous P.W."/>
            <person name="Fauchery L."/>
            <person name="Girlanda M."/>
            <person name="Hayes R."/>
            <person name="Keri Z."/>
            <person name="LaButti K."/>
            <person name="Lipzen A."/>
            <person name="Lombard V."/>
            <person name="Magnuson J."/>
            <person name="Maillard F."/>
            <person name="Morin E."/>
            <person name="Murat C."/>
            <person name="Nolan M."/>
            <person name="Ohm R."/>
            <person name="Pangilinan J."/>
            <person name="Pereira M."/>
            <person name="Perotto S."/>
            <person name="Peter M."/>
            <person name="Riley R."/>
            <person name="Sitrit Y."/>
            <person name="Stielow B."/>
            <person name="Szollosi G."/>
            <person name="Zifcakova L."/>
            <person name="Stursova M."/>
            <person name="Spatafora J.W."/>
            <person name="Tedersoo L."/>
            <person name="Vaario L.-M."/>
            <person name="Yamada A."/>
            <person name="Yan M."/>
            <person name="Wang P."/>
            <person name="Xu J."/>
            <person name="Bruns T."/>
            <person name="Baldrian P."/>
            <person name="Vilgalys R."/>
            <person name="Henrissat B."/>
            <person name="Grigoriev I.V."/>
            <person name="Hibbett D."/>
            <person name="Nagy L.G."/>
            <person name="Martin F.M."/>
        </authorList>
    </citation>
    <scope>NUCLEOTIDE SEQUENCE</scope>
    <source>
        <strain evidence="2">BED1</strain>
    </source>
</reference>
<comment type="caution">
    <text evidence="2">The sequence shown here is derived from an EMBL/GenBank/DDBJ whole genome shotgun (WGS) entry which is preliminary data.</text>
</comment>
<accession>A0AAD4C9V0</accession>
<proteinExistence type="predicted"/>
<evidence type="ECO:0000313" key="3">
    <source>
        <dbReference type="Proteomes" id="UP001194468"/>
    </source>
</evidence>
<sequence>MTTRTTTCYPSDSDQLLVSQCIGEAMCEPDENEIRPDEVLRLLGRARYIRFIINSSSRYLYG</sequence>
<dbReference type="EMBL" id="WHUW01000243">
    <property type="protein sequence ID" value="KAF8416741.1"/>
    <property type="molecule type" value="Genomic_DNA"/>
</dbReference>
<evidence type="ECO:0000313" key="2">
    <source>
        <dbReference type="EMBL" id="KAF8452384.1"/>
    </source>
</evidence>
<evidence type="ECO:0000313" key="1">
    <source>
        <dbReference type="EMBL" id="KAF8416741.1"/>
    </source>
</evidence>
<dbReference type="AlphaFoldDB" id="A0AAD4C9V0"/>
<gene>
    <name evidence="2" type="ORF">L210DRAFT_941839</name>
    <name evidence="1" type="ORF">L210DRAFT_949277</name>
</gene>
<name>A0AAD4C9V0_BOLED</name>
<keyword evidence="3" id="KW-1185">Reference proteome</keyword>
<organism evidence="2 3">
    <name type="scientific">Boletus edulis BED1</name>
    <dbReference type="NCBI Taxonomy" id="1328754"/>
    <lineage>
        <taxon>Eukaryota</taxon>
        <taxon>Fungi</taxon>
        <taxon>Dikarya</taxon>
        <taxon>Basidiomycota</taxon>
        <taxon>Agaricomycotina</taxon>
        <taxon>Agaricomycetes</taxon>
        <taxon>Agaricomycetidae</taxon>
        <taxon>Boletales</taxon>
        <taxon>Boletineae</taxon>
        <taxon>Boletaceae</taxon>
        <taxon>Boletoideae</taxon>
        <taxon>Boletus</taxon>
    </lineage>
</organism>
<protein>
    <submittedName>
        <fullName evidence="2">Uncharacterized protein</fullName>
    </submittedName>
</protein>
<dbReference type="EMBL" id="WHUW01000001">
    <property type="protein sequence ID" value="KAF8452384.1"/>
    <property type="molecule type" value="Genomic_DNA"/>
</dbReference>